<evidence type="ECO:0000313" key="1">
    <source>
        <dbReference type="EMBL" id="VTR93336.1"/>
    </source>
</evidence>
<keyword evidence="3" id="KW-1185">Reference proteome</keyword>
<protein>
    <recommendedName>
        <fullName evidence="4">Helix-turn-helix domain-containing protein</fullName>
    </recommendedName>
</protein>
<evidence type="ECO:0000313" key="3">
    <source>
        <dbReference type="Proteomes" id="UP000464178"/>
    </source>
</evidence>
<evidence type="ECO:0008006" key="4">
    <source>
        <dbReference type="Google" id="ProtNLM"/>
    </source>
</evidence>
<accession>A0A6P2CX99</accession>
<dbReference type="EMBL" id="LR593886">
    <property type="protein sequence ID" value="VTR93579.1"/>
    <property type="molecule type" value="Genomic_DNA"/>
</dbReference>
<dbReference type="Proteomes" id="UP000464178">
    <property type="component" value="Chromosome"/>
</dbReference>
<dbReference type="RefSeq" id="WP_162668077.1">
    <property type="nucleotide sequence ID" value="NZ_LR593886.1"/>
</dbReference>
<proteinExistence type="predicted"/>
<dbReference type="EMBL" id="LR593886">
    <property type="protein sequence ID" value="VTR93336.1"/>
    <property type="molecule type" value="Genomic_DNA"/>
</dbReference>
<dbReference type="AlphaFoldDB" id="A0A6P2CX99"/>
<gene>
    <name evidence="2" type="ORF">SOIL9_41350</name>
    <name evidence="1" type="ORF">SOIL9_43780</name>
</gene>
<reference evidence="2 3" key="1">
    <citation type="submission" date="2019-05" db="EMBL/GenBank/DDBJ databases">
        <authorList>
            <consortium name="Science for Life Laboratories"/>
        </authorList>
    </citation>
    <scope>NUCLEOTIDE SEQUENCE [LARGE SCALE GENOMIC DNA]</scope>
    <source>
        <strain evidence="2">Soil9</strain>
    </source>
</reference>
<dbReference type="KEGG" id="gms:SOIL9_43780"/>
<name>A0A6P2CX99_9BACT</name>
<evidence type="ECO:0000313" key="2">
    <source>
        <dbReference type="EMBL" id="VTR93579.1"/>
    </source>
</evidence>
<dbReference type="KEGG" id="gms:SOIL9_41350"/>
<organism evidence="2 3">
    <name type="scientific">Gemmata massiliana</name>
    <dbReference type="NCBI Taxonomy" id="1210884"/>
    <lineage>
        <taxon>Bacteria</taxon>
        <taxon>Pseudomonadati</taxon>
        <taxon>Planctomycetota</taxon>
        <taxon>Planctomycetia</taxon>
        <taxon>Gemmatales</taxon>
        <taxon>Gemmataceae</taxon>
        <taxon>Gemmata</taxon>
    </lineage>
</organism>
<sequence>MNELEKWLTLGRMAQRLGILEGQLRRMCNRGEISFQFFNGLRVLCTDDMEKIRERCIVHGYLKPETAAA</sequence>